<gene>
    <name evidence="2" type="ORF">PTTT1_LOCUS25998</name>
</gene>
<evidence type="ECO:0000256" key="1">
    <source>
        <dbReference type="SAM" id="MobiDB-lite"/>
    </source>
</evidence>
<proteinExistence type="predicted"/>
<sequence>MTRNDLFKEAFSQAVAAFLVDVPVIMHGSGDVTSSAVHPDTAHLLSSLTTQYISNLVDAALDSHLMLQDGGEHSHVLRPPPPTFRRSRLPPIPLAPELIKANKRKRRHVRSADEFWDDPLPKPKIRKPGPTLTMPNRGEATPDGNVSIDEWVGVAGVDLMENRARLAYVRGTAALSTQSFIFPICHDIYAYGRVTEVQAAKRTIQPLLIDQTLMELVRTDGQTQGHTQRKKTQRFDNESDSDEDGEDEAKQDAEDIGPEWPGLEAVLPVHCGEGILDFAGSIS</sequence>
<feature type="compositionally biased region" description="Acidic residues" evidence="1">
    <location>
        <begin position="238"/>
        <end position="247"/>
    </location>
</feature>
<feature type="region of interest" description="Disordered" evidence="1">
    <location>
        <begin position="219"/>
        <end position="262"/>
    </location>
</feature>
<evidence type="ECO:0000313" key="2">
    <source>
        <dbReference type="EMBL" id="CAG9284454.1"/>
    </source>
</evidence>
<feature type="region of interest" description="Disordered" evidence="1">
    <location>
        <begin position="115"/>
        <end position="145"/>
    </location>
</feature>
<reference evidence="2" key="1">
    <citation type="submission" date="2022-02" db="EMBL/GenBank/DDBJ databases">
        <authorList>
            <person name="Giguere J D."/>
        </authorList>
    </citation>
    <scope>NUCLEOTIDE SEQUENCE</scope>
    <source>
        <strain evidence="2">CCAP 1055/1</strain>
    </source>
</reference>
<dbReference type="AlphaFoldDB" id="A0A8J9TNG1"/>
<organism evidence="2">
    <name type="scientific">Phaeodactylum tricornutum</name>
    <name type="common">Diatom</name>
    <dbReference type="NCBI Taxonomy" id="2850"/>
    <lineage>
        <taxon>Eukaryota</taxon>
        <taxon>Sar</taxon>
        <taxon>Stramenopiles</taxon>
        <taxon>Ochrophyta</taxon>
        <taxon>Bacillariophyta</taxon>
        <taxon>Bacillariophyceae</taxon>
        <taxon>Bacillariophycidae</taxon>
        <taxon>Naviculales</taxon>
        <taxon>Phaeodactylaceae</taxon>
        <taxon>Phaeodactylum</taxon>
    </lineage>
</organism>
<dbReference type="EMBL" id="OU594943">
    <property type="protein sequence ID" value="CAG9284454.1"/>
    <property type="molecule type" value="Genomic_DNA"/>
</dbReference>
<accession>A0A8J9TNG1</accession>
<protein>
    <submittedName>
        <fullName evidence="2">Uncharacterized protein</fullName>
    </submittedName>
</protein>
<dbReference type="Proteomes" id="UP000836788">
    <property type="component" value="Chromosome 2"/>
</dbReference>
<name>A0A8J9TNG1_PHATR</name>